<sequence length="140" mass="14840">MTERPIAVAASPADAGALTRLLCLTIFMLALAASLWLSLSDHLPRMLVRTVQGRQEMAHFGMHTFLAALAALAFPRRPLRVFLGVLAFAVAVELAQTTTLTRQVSVGDLAANLCGAILGSGLIFAVRGFVLQGHGSRPDC</sequence>
<protein>
    <submittedName>
        <fullName evidence="3">VanZ like family protein</fullName>
    </submittedName>
</protein>
<keyword evidence="1" id="KW-0812">Transmembrane</keyword>
<keyword evidence="1" id="KW-1133">Transmembrane helix</keyword>
<dbReference type="Pfam" id="PF04892">
    <property type="entry name" value="VanZ"/>
    <property type="match status" value="1"/>
</dbReference>
<evidence type="ECO:0000259" key="2">
    <source>
        <dbReference type="Pfam" id="PF04892"/>
    </source>
</evidence>
<feature type="transmembrane region" description="Helical" evidence="1">
    <location>
        <begin position="57"/>
        <end position="74"/>
    </location>
</feature>
<keyword evidence="4" id="KW-1185">Reference proteome</keyword>
<organism evidence="3 4">
    <name type="scientific">Tropicimonas sediminicola</name>
    <dbReference type="NCBI Taxonomy" id="1031541"/>
    <lineage>
        <taxon>Bacteria</taxon>
        <taxon>Pseudomonadati</taxon>
        <taxon>Pseudomonadota</taxon>
        <taxon>Alphaproteobacteria</taxon>
        <taxon>Rhodobacterales</taxon>
        <taxon>Roseobacteraceae</taxon>
        <taxon>Tropicimonas</taxon>
    </lineage>
</organism>
<feature type="transmembrane region" description="Helical" evidence="1">
    <location>
        <begin position="81"/>
        <end position="97"/>
    </location>
</feature>
<reference evidence="3 4" key="1">
    <citation type="submission" date="2017-06" db="EMBL/GenBank/DDBJ databases">
        <authorList>
            <person name="Kim H.J."/>
            <person name="Triplett B.A."/>
        </authorList>
    </citation>
    <scope>NUCLEOTIDE SEQUENCE [LARGE SCALE GENOMIC DNA]</scope>
    <source>
        <strain evidence="3 4">DSM 29339</strain>
    </source>
</reference>
<dbReference type="RefSeq" id="WP_089233183.1">
    <property type="nucleotide sequence ID" value="NZ_FZOY01000004.1"/>
</dbReference>
<dbReference type="EMBL" id="FZOY01000004">
    <property type="protein sequence ID" value="SNS86040.1"/>
    <property type="molecule type" value="Genomic_DNA"/>
</dbReference>
<feature type="transmembrane region" description="Helical" evidence="1">
    <location>
        <begin position="21"/>
        <end position="37"/>
    </location>
</feature>
<accession>A0A239HXC7</accession>
<dbReference type="InterPro" id="IPR006976">
    <property type="entry name" value="VanZ-like"/>
</dbReference>
<evidence type="ECO:0000313" key="4">
    <source>
        <dbReference type="Proteomes" id="UP000198426"/>
    </source>
</evidence>
<proteinExistence type="predicted"/>
<evidence type="ECO:0000313" key="3">
    <source>
        <dbReference type="EMBL" id="SNS86040.1"/>
    </source>
</evidence>
<dbReference type="Proteomes" id="UP000198426">
    <property type="component" value="Unassembled WGS sequence"/>
</dbReference>
<evidence type="ECO:0000256" key="1">
    <source>
        <dbReference type="SAM" id="Phobius"/>
    </source>
</evidence>
<name>A0A239HXC7_9RHOB</name>
<feature type="transmembrane region" description="Helical" evidence="1">
    <location>
        <begin position="109"/>
        <end position="130"/>
    </location>
</feature>
<dbReference type="AlphaFoldDB" id="A0A239HXC7"/>
<feature type="domain" description="VanZ-like" evidence="2">
    <location>
        <begin position="54"/>
        <end position="125"/>
    </location>
</feature>
<keyword evidence="1" id="KW-0472">Membrane</keyword>
<gene>
    <name evidence="3" type="ORF">SAMN05421757_10484</name>
</gene>